<name>A0ABV2AI79_9EUKA</name>
<proteinExistence type="predicted"/>
<protein>
    <submittedName>
        <fullName evidence="1">Uncharacterized protein</fullName>
    </submittedName>
</protein>
<sequence length="459" mass="53666">MVLALFGDLGENIILKNEMSQDRNLLNNHIKELTNCNCIDGTIFKQTFSRISAILNHFDDFALKDFYEQTVLNLPHQISSFQTEVSLKSKFAKSGKNDQNRENFIRTLVNLKIIDSFLCRYLKICDFLGKVGCNSHFNSLLTTMQTLLKTENNDIFKIAISIVERFFKMPKSKKYFLLIQKALNNIKTKTLSAMISNYPENRKCVETVWTLFGNENYLLSHKIKNLYKIVINALTNQNYGHKEDLLNFVLKFDVQVDIEKMSDAFTNFSPFLIFTFLKICSNHFDKIYKSENSSFGKMILRVHNFVMTQITQNDSENYKEKCICLLIISECLSKKYFDIVSVKTRFGDIIRLLKGLCKIDKLKPEDLVSILKTTKILLKNKNCEKIIKIVQKFVFFVVQNLGTANKFDLFFENEKIVLNLFDCLIKIDVENKNFQNLILFFEKLLKSFVFNKRRKMLQI</sequence>
<organism evidence="1 2">
    <name type="scientific">Bonamia ostreae</name>
    <dbReference type="NCBI Taxonomy" id="126728"/>
    <lineage>
        <taxon>Eukaryota</taxon>
        <taxon>Sar</taxon>
        <taxon>Rhizaria</taxon>
        <taxon>Endomyxa</taxon>
        <taxon>Ascetosporea</taxon>
        <taxon>Haplosporida</taxon>
        <taxon>Bonamia</taxon>
    </lineage>
</organism>
<dbReference type="Proteomes" id="UP001439008">
    <property type="component" value="Unassembled WGS sequence"/>
</dbReference>
<evidence type="ECO:0000313" key="2">
    <source>
        <dbReference type="Proteomes" id="UP001439008"/>
    </source>
</evidence>
<dbReference type="EMBL" id="JBDODL010000163">
    <property type="protein sequence ID" value="MES1918952.1"/>
    <property type="molecule type" value="Genomic_DNA"/>
</dbReference>
<reference evidence="1 2" key="1">
    <citation type="journal article" date="2024" name="BMC Biol.">
        <title>Comparative genomics of Ascetosporea gives new insight into the evolutionary basis for animal parasitism in Rhizaria.</title>
        <authorList>
            <person name="Hiltunen Thoren M."/>
            <person name="Onut-Brannstrom I."/>
            <person name="Alfjorden A."/>
            <person name="Peckova H."/>
            <person name="Swords F."/>
            <person name="Hooper C."/>
            <person name="Holzer A.S."/>
            <person name="Bass D."/>
            <person name="Burki F."/>
        </authorList>
    </citation>
    <scope>NUCLEOTIDE SEQUENCE [LARGE SCALE GENOMIC DNA]</scope>
    <source>
        <strain evidence="1">20-A016</strain>
    </source>
</reference>
<keyword evidence="2" id="KW-1185">Reference proteome</keyword>
<comment type="caution">
    <text evidence="1">The sequence shown here is derived from an EMBL/GenBank/DDBJ whole genome shotgun (WGS) entry which is preliminary data.</text>
</comment>
<accession>A0ABV2AI79</accession>
<gene>
    <name evidence="1" type="ORF">MHBO_000836</name>
</gene>
<evidence type="ECO:0000313" key="1">
    <source>
        <dbReference type="EMBL" id="MES1918952.1"/>
    </source>
</evidence>